<evidence type="ECO:0000313" key="2">
    <source>
        <dbReference type="EMBL" id="AKQ75866.1"/>
    </source>
</evidence>
<dbReference type="EMBL" id="KT266805">
    <property type="protein sequence ID" value="AKQ75866.1"/>
    <property type="molecule type" value="Genomic_DNA"/>
</dbReference>
<gene>
    <name evidence="2" type="ORF">RDJLphi2_gp76</name>
</gene>
<organism evidence="2 3">
    <name type="scientific">Roseobacter phage RDJL Phi 2</name>
    <dbReference type="NCBI Taxonomy" id="1682380"/>
    <lineage>
        <taxon>Viruses</taxon>
        <taxon>Duplodnaviria</taxon>
        <taxon>Heunggongvirae</taxon>
        <taxon>Uroviricota</taxon>
        <taxon>Caudoviricetes</taxon>
        <taxon>Xiamenvirus</taxon>
        <taxon>Xiamenvirus RDJL2</taxon>
    </lineage>
</organism>
<sequence length="51" mass="5521">MVLGFPAIMIALWYAPEADWGILSAIYPTILAAWCAAAGIRQWGKNKGAEL</sequence>
<keyword evidence="3" id="KW-1185">Reference proteome</keyword>
<proteinExistence type="predicted"/>
<accession>A0A0K0PVK6</accession>
<evidence type="ECO:0000313" key="3">
    <source>
        <dbReference type="Proteomes" id="UP000223793"/>
    </source>
</evidence>
<protein>
    <submittedName>
        <fullName evidence="2">Uncharacterized protein</fullName>
    </submittedName>
</protein>
<evidence type="ECO:0000256" key="1">
    <source>
        <dbReference type="SAM" id="Phobius"/>
    </source>
</evidence>
<keyword evidence="1" id="KW-1133">Transmembrane helix</keyword>
<feature type="transmembrane region" description="Helical" evidence="1">
    <location>
        <begin position="20"/>
        <end position="40"/>
    </location>
</feature>
<reference evidence="3" key="1">
    <citation type="submission" date="2015-07" db="EMBL/GenBank/DDBJ databases">
        <title>Complete genome sequence of Roseophage RDJL phage 2, a siphovirus infects Roseobacter denitrificans OCh114.</title>
        <authorList>
            <person name="Liang Y."/>
            <person name="Zhang Y."/>
            <person name="Zhou C."/>
            <person name="Chen Z."/>
            <person name="Yang S."/>
        </authorList>
    </citation>
    <scope>NUCLEOTIDE SEQUENCE [LARGE SCALE GENOMIC DNA]</scope>
</reference>
<dbReference type="OrthoDB" id="29258at10239"/>
<keyword evidence="1" id="KW-0472">Membrane</keyword>
<dbReference type="Proteomes" id="UP000223793">
    <property type="component" value="Segment"/>
</dbReference>
<name>A0A0K0PVK6_9CAUD</name>
<keyword evidence="1" id="KW-0812">Transmembrane</keyword>